<evidence type="ECO:0000313" key="2">
    <source>
        <dbReference type="EMBL" id="GEN45578.1"/>
    </source>
</evidence>
<dbReference type="EMBL" id="BJYA01000006">
    <property type="protein sequence ID" value="GEN45578.1"/>
    <property type="molecule type" value="Genomic_DNA"/>
</dbReference>
<dbReference type="Proteomes" id="UP000321440">
    <property type="component" value="Unassembled WGS sequence"/>
</dbReference>
<name>A0A511W5K6_9BACI</name>
<sequence length="66" mass="7769">MNKNVWMFILILLTAIMAVINRLYGHPVTLFIALVLVLLAITIILWDSFRRRKQEEQNNHEKGGYE</sequence>
<evidence type="ECO:0000256" key="1">
    <source>
        <dbReference type="SAM" id="Phobius"/>
    </source>
</evidence>
<keyword evidence="3" id="KW-1185">Reference proteome</keyword>
<gene>
    <name evidence="2" type="ORF">AHA02nite_13540</name>
</gene>
<reference evidence="2 3" key="1">
    <citation type="submission" date="2019-07" db="EMBL/GenBank/DDBJ databases">
        <title>Whole genome shotgun sequence of Alkalibacillus haloalkaliphilus NBRC 103110.</title>
        <authorList>
            <person name="Hosoyama A."/>
            <person name="Uohara A."/>
            <person name="Ohji S."/>
            <person name="Ichikawa N."/>
        </authorList>
    </citation>
    <scope>NUCLEOTIDE SEQUENCE [LARGE SCALE GENOMIC DNA]</scope>
    <source>
        <strain evidence="2 3">NBRC 103110</strain>
    </source>
</reference>
<proteinExistence type="predicted"/>
<accession>A0A511W5K6</accession>
<organism evidence="2 3">
    <name type="scientific">Alkalibacillus haloalkaliphilus</name>
    <dbReference type="NCBI Taxonomy" id="94136"/>
    <lineage>
        <taxon>Bacteria</taxon>
        <taxon>Bacillati</taxon>
        <taxon>Bacillota</taxon>
        <taxon>Bacilli</taxon>
        <taxon>Bacillales</taxon>
        <taxon>Bacillaceae</taxon>
        <taxon>Alkalibacillus</taxon>
    </lineage>
</organism>
<keyword evidence="1" id="KW-0472">Membrane</keyword>
<feature type="transmembrane region" description="Helical" evidence="1">
    <location>
        <begin position="28"/>
        <end position="46"/>
    </location>
</feature>
<comment type="caution">
    <text evidence="2">The sequence shown here is derived from an EMBL/GenBank/DDBJ whole genome shotgun (WGS) entry which is preliminary data.</text>
</comment>
<keyword evidence="1" id="KW-1133">Transmembrane helix</keyword>
<dbReference type="AlphaFoldDB" id="A0A511W5K6"/>
<protein>
    <submittedName>
        <fullName evidence="2">Uncharacterized protein</fullName>
    </submittedName>
</protein>
<keyword evidence="1" id="KW-0812">Transmembrane</keyword>
<evidence type="ECO:0000313" key="3">
    <source>
        <dbReference type="Proteomes" id="UP000321440"/>
    </source>
</evidence>
<dbReference type="RefSeq" id="WP_146815636.1">
    <property type="nucleotide sequence ID" value="NZ_BJYA01000006.1"/>
</dbReference>